<feature type="compositionally biased region" description="Low complexity" evidence="1">
    <location>
        <begin position="176"/>
        <end position="186"/>
    </location>
</feature>
<proteinExistence type="predicted"/>
<dbReference type="Proteomes" id="UP001301769">
    <property type="component" value="Unassembled WGS sequence"/>
</dbReference>
<feature type="region of interest" description="Disordered" evidence="1">
    <location>
        <begin position="168"/>
        <end position="249"/>
    </location>
</feature>
<evidence type="ECO:0000313" key="3">
    <source>
        <dbReference type="Proteomes" id="UP001301769"/>
    </source>
</evidence>
<feature type="region of interest" description="Disordered" evidence="1">
    <location>
        <begin position="108"/>
        <end position="131"/>
    </location>
</feature>
<keyword evidence="3" id="KW-1185">Reference proteome</keyword>
<reference evidence="2" key="2">
    <citation type="submission" date="2023-05" db="EMBL/GenBank/DDBJ databases">
        <authorList>
            <consortium name="Lawrence Berkeley National Laboratory"/>
            <person name="Steindorff A."/>
            <person name="Hensen N."/>
            <person name="Bonometti L."/>
            <person name="Westerberg I."/>
            <person name="Brannstrom I.O."/>
            <person name="Guillou S."/>
            <person name="Cros-Aarteil S."/>
            <person name="Calhoun S."/>
            <person name="Haridas S."/>
            <person name="Kuo A."/>
            <person name="Mondo S."/>
            <person name="Pangilinan J."/>
            <person name="Riley R."/>
            <person name="Labutti K."/>
            <person name="Andreopoulos B."/>
            <person name="Lipzen A."/>
            <person name="Chen C."/>
            <person name="Yanf M."/>
            <person name="Daum C."/>
            <person name="Ng V."/>
            <person name="Clum A."/>
            <person name="Ohm R."/>
            <person name="Martin F."/>
            <person name="Silar P."/>
            <person name="Natvig D."/>
            <person name="Lalanne C."/>
            <person name="Gautier V."/>
            <person name="Ament-Velasquez S.L."/>
            <person name="Kruys A."/>
            <person name="Hutchinson M.I."/>
            <person name="Powell A.J."/>
            <person name="Barry K."/>
            <person name="Miller A.N."/>
            <person name="Grigoriev I.V."/>
            <person name="Debuchy R."/>
            <person name="Gladieux P."/>
            <person name="Thoren M.H."/>
            <person name="Johannesson H."/>
        </authorList>
    </citation>
    <scope>NUCLEOTIDE SEQUENCE</scope>
    <source>
        <strain evidence="2">PSN293</strain>
    </source>
</reference>
<name>A0AAN6YEU3_9PEZI</name>
<protein>
    <submittedName>
        <fullName evidence="2">Uncharacterized protein</fullName>
    </submittedName>
</protein>
<reference evidence="2" key="1">
    <citation type="journal article" date="2023" name="Mol. Phylogenet. Evol.">
        <title>Genome-scale phylogeny and comparative genomics of the fungal order Sordariales.</title>
        <authorList>
            <person name="Hensen N."/>
            <person name="Bonometti L."/>
            <person name="Westerberg I."/>
            <person name="Brannstrom I.O."/>
            <person name="Guillou S."/>
            <person name="Cros-Aarteil S."/>
            <person name="Calhoun S."/>
            <person name="Haridas S."/>
            <person name="Kuo A."/>
            <person name="Mondo S."/>
            <person name="Pangilinan J."/>
            <person name="Riley R."/>
            <person name="LaButti K."/>
            <person name="Andreopoulos B."/>
            <person name="Lipzen A."/>
            <person name="Chen C."/>
            <person name="Yan M."/>
            <person name="Daum C."/>
            <person name="Ng V."/>
            <person name="Clum A."/>
            <person name="Steindorff A."/>
            <person name="Ohm R.A."/>
            <person name="Martin F."/>
            <person name="Silar P."/>
            <person name="Natvig D.O."/>
            <person name="Lalanne C."/>
            <person name="Gautier V."/>
            <person name="Ament-Velasquez S.L."/>
            <person name="Kruys A."/>
            <person name="Hutchinson M.I."/>
            <person name="Powell A.J."/>
            <person name="Barry K."/>
            <person name="Miller A.N."/>
            <person name="Grigoriev I.V."/>
            <person name="Debuchy R."/>
            <person name="Gladieux P."/>
            <person name="Hiltunen Thoren M."/>
            <person name="Johannesson H."/>
        </authorList>
    </citation>
    <scope>NUCLEOTIDE SEQUENCE</scope>
    <source>
        <strain evidence="2">PSN293</strain>
    </source>
</reference>
<gene>
    <name evidence="2" type="ORF">QBC37DRAFT_438700</name>
</gene>
<accession>A0AAN6YEU3</accession>
<feature type="compositionally biased region" description="Polar residues" evidence="1">
    <location>
        <begin position="1"/>
        <end position="28"/>
    </location>
</feature>
<evidence type="ECO:0000256" key="1">
    <source>
        <dbReference type="SAM" id="MobiDB-lite"/>
    </source>
</evidence>
<dbReference type="AlphaFoldDB" id="A0AAN6YEU3"/>
<organism evidence="2 3">
    <name type="scientific">Rhypophila decipiens</name>
    <dbReference type="NCBI Taxonomy" id="261697"/>
    <lineage>
        <taxon>Eukaryota</taxon>
        <taxon>Fungi</taxon>
        <taxon>Dikarya</taxon>
        <taxon>Ascomycota</taxon>
        <taxon>Pezizomycotina</taxon>
        <taxon>Sordariomycetes</taxon>
        <taxon>Sordariomycetidae</taxon>
        <taxon>Sordariales</taxon>
        <taxon>Naviculisporaceae</taxon>
        <taxon>Rhypophila</taxon>
    </lineage>
</organism>
<sequence length="561" mass="62181">MNSASSQAEEPPTSNDKAPRQHSCTPASPGNAHSPVRPNGFLEQRAHQSEHPTSPPARKDTNSSISTDFTATTNATVRSSRREDTAATTYKAPGHGVLPTQAVFSVKDGSDVAAQRRPSRRRTGPLSEEQRRRAALIRKLGACTDCRKRRVACHPNHHKMTWEEAERKFLPPSPGLPGLAPLGGRPISPATSNLSRPVLTQDPQEMDVDTSPSQQVGRSVFSASNDSRIRTPLPSGPRPDKPLGNSFKPEGLQLRASQLLADPHRSRYSKVLALLVHWQDDSDPDARSAMNELEGVLDLYNYTVQEKAIPSSSDGNKNPYRWLSREVTEFIDNDDHRNVLKVVYYNGYSYWDGKEMMLSSSKNPEPNSTIPWSTIHQLLLSAMSDVLILLDAAYYPSLRYVKNKDKGVLELIAASASEDHVGRLGRSAFTRALSRQLDMRLSKRCALSAAELHARLLSNYSDMIAGDRNPEKQNTSSFPSPLHFQVSGTKLPSILLAPVPKGRSPLPSESPISGGNFLNMTFRLSDEPVMTEEWVEWLRLMPEAIKEVMVKIEGPNRDTFR</sequence>
<feature type="compositionally biased region" description="Polar residues" evidence="1">
    <location>
        <begin position="62"/>
        <end position="78"/>
    </location>
</feature>
<dbReference type="EMBL" id="MU858067">
    <property type="protein sequence ID" value="KAK4216575.1"/>
    <property type="molecule type" value="Genomic_DNA"/>
</dbReference>
<feature type="compositionally biased region" description="Polar residues" evidence="1">
    <location>
        <begin position="210"/>
        <end position="226"/>
    </location>
</feature>
<evidence type="ECO:0000313" key="2">
    <source>
        <dbReference type="EMBL" id="KAK4216575.1"/>
    </source>
</evidence>
<comment type="caution">
    <text evidence="2">The sequence shown here is derived from an EMBL/GenBank/DDBJ whole genome shotgun (WGS) entry which is preliminary data.</text>
</comment>
<feature type="region of interest" description="Disordered" evidence="1">
    <location>
        <begin position="1"/>
        <end position="95"/>
    </location>
</feature>